<dbReference type="InterPro" id="IPR006477">
    <property type="entry name" value="Yir_bir_cir"/>
</dbReference>
<dbReference type="EMBL" id="AABL01001812">
    <property type="protein sequence ID" value="EAA17686.1"/>
    <property type="molecule type" value="Genomic_DNA"/>
</dbReference>
<protein>
    <submittedName>
        <fullName evidence="1">Uncharacterized protein</fullName>
    </submittedName>
</protein>
<dbReference type="PaxDb" id="73239-Q7RCZ1"/>
<dbReference type="Proteomes" id="UP000008553">
    <property type="component" value="Unassembled WGS sequence"/>
</dbReference>
<name>Q7RCZ1_PLAYO</name>
<evidence type="ECO:0000313" key="1">
    <source>
        <dbReference type="EMBL" id="EAA17686.1"/>
    </source>
</evidence>
<proteinExistence type="predicted"/>
<accession>Q7RCZ1</accession>
<organism evidence="1 2">
    <name type="scientific">Plasmodium yoelii yoelii</name>
    <dbReference type="NCBI Taxonomy" id="73239"/>
    <lineage>
        <taxon>Eukaryota</taxon>
        <taxon>Sar</taxon>
        <taxon>Alveolata</taxon>
        <taxon>Apicomplexa</taxon>
        <taxon>Aconoidasida</taxon>
        <taxon>Haemosporida</taxon>
        <taxon>Plasmodiidae</taxon>
        <taxon>Plasmodium</taxon>
        <taxon>Plasmodium (Vinckeia)</taxon>
    </lineage>
</organism>
<comment type="caution">
    <text evidence="1">The sequence shown here is derived from an EMBL/GenBank/DDBJ whole genome shotgun (WGS) entry which is preliminary data.</text>
</comment>
<reference evidence="1 2" key="1">
    <citation type="journal article" date="2002" name="Nature">
        <title>Genome sequence and comparative analysis of the model rodent malaria parasite Plasmodium yoelii yoelii.</title>
        <authorList>
            <person name="Carlton J.M."/>
            <person name="Angiuoli S.V."/>
            <person name="Suh B.B."/>
            <person name="Kooij T.W."/>
            <person name="Pertea M."/>
            <person name="Silva J.C."/>
            <person name="Ermolaeva M.D."/>
            <person name="Allen J.E."/>
            <person name="Selengut J.D."/>
            <person name="Koo H.L."/>
            <person name="Peterson J.D."/>
            <person name="Pop M."/>
            <person name="Kosack D.S."/>
            <person name="Shumway M.F."/>
            <person name="Bidwell S.L."/>
            <person name="Shallom S.J."/>
            <person name="van Aken S.E."/>
            <person name="Riedmuller S.B."/>
            <person name="Feldblyum T.V."/>
            <person name="Cho J.K."/>
            <person name="Quackenbush J."/>
            <person name="Sedegah M."/>
            <person name="Shoaibi A."/>
            <person name="Cummings L.M."/>
            <person name="Florens L."/>
            <person name="Yates J.R."/>
            <person name="Raine J.D."/>
            <person name="Sinden R.E."/>
            <person name="Harris M.A."/>
            <person name="Cunningham D.A."/>
            <person name="Preiser P.R."/>
            <person name="Bergman L.W."/>
            <person name="Vaidya A.B."/>
            <person name="van Lin L.H."/>
            <person name="Janse C.J."/>
            <person name="Waters A.P."/>
            <person name="Smith H.O."/>
            <person name="White O.R."/>
            <person name="Salzberg S.L."/>
            <person name="Venter J.C."/>
            <person name="Fraser C.M."/>
            <person name="Hoffman S.L."/>
            <person name="Gardner M.J."/>
            <person name="Carucci D.J."/>
        </authorList>
    </citation>
    <scope>NUCLEOTIDE SEQUENCE [LARGE SCALE GENOMIC DNA]</scope>
    <source>
        <strain evidence="1 2">17XNL</strain>
    </source>
</reference>
<dbReference type="Pfam" id="PF06022">
    <property type="entry name" value="Cir_Bir_Yir"/>
    <property type="match status" value="1"/>
</dbReference>
<keyword evidence="2" id="KW-1185">Reference proteome</keyword>
<dbReference type="AlphaFoldDB" id="Q7RCZ1"/>
<dbReference type="InParanoid" id="Q7RCZ1"/>
<evidence type="ECO:0000313" key="2">
    <source>
        <dbReference type="Proteomes" id="UP000008553"/>
    </source>
</evidence>
<sequence>MISWFSYKLNQITGNKFTKNNDLYTNYVKNSGKYEAFITDGI</sequence>
<gene>
    <name evidence="1" type="ORF">PY05635</name>
</gene>